<comment type="caution">
    <text evidence="1">The sequence shown here is derived from an EMBL/GenBank/DDBJ whole genome shotgun (WGS) entry which is preliminary data.</text>
</comment>
<organism evidence="1 2">
    <name type="scientific">Gossypium anomalum</name>
    <dbReference type="NCBI Taxonomy" id="47600"/>
    <lineage>
        <taxon>Eukaryota</taxon>
        <taxon>Viridiplantae</taxon>
        <taxon>Streptophyta</taxon>
        <taxon>Embryophyta</taxon>
        <taxon>Tracheophyta</taxon>
        <taxon>Spermatophyta</taxon>
        <taxon>Magnoliopsida</taxon>
        <taxon>eudicotyledons</taxon>
        <taxon>Gunneridae</taxon>
        <taxon>Pentapetalae</taxon>
        <taxon>rosids</taxon>
        <taxon>malvids</taxon>
        <taxon>Malvales</taxon>
        <taxon>Malvaceae</taxon>
        <taxon>Malvoideae</taxon>
        <taxon>Gossypium</taxon>
    </lineage>
</organism>
<accession>A0A8J5ZI73</accession>
<protein>
    <submittedName>
        <fullName evidence="1">Uncharacterized protein</fullName>
    </submittedName>
</protein>
<dbReference type="AlphaFoldDB" id="A0A8J5ZI73"/>
<proteinExistence type="predicted"/>
<evidence type="ECO:0000313" key="2">
    <source>
        <dbReference type="Proteomes" id="UP000701853"/>
    </source>
</evidence>
<evidence type="ECO:0000313" key="1">
    <source>
        <dbReference type="EMBL" id="KAG8499242.1"/>
    </source>
</evidence>
<name>A0A8J5ZI73_9ROSI</name>
<sequence length="169" mass="19823">MQATHCARWLLLKRAWKMGMGTQLSVTIKRLGLEISISDILPRMEHKNYIVKCTTEREWEDLCSALKKKDKDAYNNSMKKSPKMWSKPFLGTTFKSDIVDNNLCEAFNSSIVEARFKSIIRMLEDIRTKMMTRIFDPNKKDCVEWQLIWNGENGRELRKGSYQHIVDLS</sequence>
<gene>
    <name evidence="1" type="ORF">CXB51_005778</name>
</gene>
<dbReference type="Proteomes" id="UP000701853">
    <property type="component" value="Chromosome 3"/>
</dbReference>
<reference evidence="1 2" key="1">
    <citation type="journal article" date="2021" name="bioRxiv">
        <title>The Gossypium anomalum genome as a resource for cotton improvement and evolutionary analysis of hybrid incompatibility.</title>
        <authorList>
            <person name="Grover C.E."/>
            <person name="Yuan D."/>
            <person name="Arick M.A."/>
            <person name="Miller E.R."/>
            <person name="Hu G."/>
            <person name="Peterson D.G."/>
            <person name="Wendel J.F."/>
            <person name="Udall J.A."/>
        </authorList>
    </citation>
    <scope>NUCLEOTIDE SEQUENCE [LARGE SCALE GENOMIC DNA]</scope>
    <source>
        <strain evidence="1">JFW-Udall</strain>
        <tissue evidence="1">Leaf</tissue>
    </source>
</reference>
<dbReference type="OrthoDB" id="1000359at2759"/>
<keyword evidence="2" id="KW-1185">Reference proteome</keyword>
<dbReference type="EMBL" id="JAHUZN010000003">
    <property type="protein sequence ID" value="KAG8499242.1"/>
    <property type="molecule type" value="Genomic_DNA"/>
</dbReference>